<evidence type="ECO:0000256" key="1">
    <source>
        <dbReference type="ARBA" id="ARBA00004613"/>
    </source>
</evidence>
<dbReference type="RefSeq" id="NP_001286682.1">
    <property type="nucleotide sequence ID" value="NM_001299753.1"/>
</dbReference>
<dbReference type="FunFam" id="2.40.10.10:FF:000146">
    <property type="entry name" value="Serine protease 53"/>
    <property type="match status" value="1"/>
</dbReference>
<feature type="transmembrane region" description="Helical" evidence="10">
    <location>
        <begin position="12"/>
        <end position="33"/>
    </location>
</feature>
<reference evidence="12 14" key="11">
    <citation type="journal article" date="2015" name="Genome Res.">
        <title>The Release 6 reference sequence of the Drosophila melanogaster genome.</title>
        <authorList>
            <person name="Hoskins R.A."/>
            <person name="Carlson J.W."/>
            <person name="Wan K.H."/>
            <person name="Park S."/>
            <person name="Mendez I."/>
            <person name="Galle S.E."/>
            <person name="Booth B.W."/>
            <person name="Pfeiffer B.D."/>
            <person name="George R.A."/>
            <person name="Svirskas R."/>
            <person name="Krzywinski M."/>
            <person name="Schein J."/>
            <person name="Accardo M.C."/>
            <person name="Damia E."/>
            <person name="Messina G."/>
            <person name="Mendez-Lago M."/>
            <person name="de Pablos B."/>
            <person name="Demakova O.V."/>
            <person name="Andreyeva E.N."/>
            <person name="Boldyreva L.V."/>
            <person name="Marra M."/>
            <person name="Carvalho A.B."/>
            <person name="Dimitri P."/>
            <person name="Villasante A."/>
            <person name="Zhimulev I.F."/>
            <person name="Rubin G.M."/>
            <person name="Karpen G.H."/>
            <person name="Celniker S.E."/>
        </authorList>
    </citation>
    <scope>NUCLEOTIDE SEQUENCE [LARGE SCALE GENOMIC DNA]</scope>
    <source>
        <strain evidence="14">Berkeley</strain>
    </source>
</reference>
<dbReference type="Proteomes" id="UP000000803">
    <property type="component" value="Chromosome 2R"/>
</dbReference>
<keyword evidence="3" id="KW-0645">Protease</keyword>
<dbReference type="KEGG" id="dme:Dmel_CG33225"/>
<proteinExistence type="inferred from homology"/>
<evidence type="ECO:0000256" key="9">
    <source>
        <dbReference type="ARBA" id="ARBA00024195"/>
    </source>
</evidence>
<dbReference type="GO" id="GO:0005615">
    <property type="term" value="C:extracellular space"/>
    <property type="evidence" value="ECO:0000318"/>
    <property type="project" value="GO_Central"/>
</dbReference>
<dbReference type="DNASU" id="2768860"/>
<dbReference type="FlyBase" id="FBgn0053225">
    <property type="gene designation" value="CG33225"/>
</dbReference>
<dbReference type="SUPFAM" id="SSF50494">
    <property type="entry name" value="Trypsin-like serine proteases"/>
    <property type="match status" value="1"/>
</dbReference>
<feature type="domain" description="Peptidase S1" evidence="11">
    <location>
        <begin position="57"/>
        <end position="294"/>
    </location>
</feature>
<comment type="similarity">
    <text evidence="9">Belongs to the peptidase S1 family. CLIP subfamily.</text>
</comment>
<evidence type="ECO:0000256" key="3">
    <source>
        <dbReference type="ARBA" id="ARBA00022670"/>
    </source>
</evidence>
<dbReference type="GO" id="GO:0006508">
    <property type="term" value="P:proteolysis"/>
    <property type="evidence" value="ECO:0000318"/>
    <property type="project" value="GO_Central"/>
</dbReference>
<dbReference type="AlphaFoldDB" id="A0A0B4LG43"/>
<evidence type="ECO:0000259" key="11">
    <source>
        <dbReference type="PROSITE" id="PS50240"/>
    </source>
</evidence>
<evidence type="ECO:0000313" key="12">
    <source>
        <dbReference type="EMBL" id="AHN56477.1"/>
    </source>
</evidence>
<dbReference type="PROSITE" id="PS50240">
    <property type="entry name" value="TRYPSIN_DOM"/>
    <property type="match status" value="1"/>
</dbReference>
<keyword evidence="10" id="KW-0472">Membrane</keyword>
<dbReference type="PANTHER" id="PTHR24256">
    <property type="entry name" value="TRYPTASE-RELATED"/>
    <property type="match status" value="1"/>
</dbReference>
<sequence>MNNSVEFLIAYIYVNTYIFVAEIVLLASLVLGARLGSSTLLTNDCGTTRHPSRIRRVVGGNDADRFANPWMVMVLGENNVFCSGSLITRLFVLTSASCLLSLPKQVILGEYDRNCTSADCTSIRQVIDIDQKIIHGQFGLETVKKYDIALLRLAKKVSISDYVRPICLSVDRQVGRSVQHFTATGWGTTEWNEPSTILQTVTLSKINRKYCKGRLRQNIDASQLCVGGPRKDTCSGDAGGPLSLTLKIDGDGKWNNKSRAFLIGIVSYGSSSCSGIGVYTNVEHYMDWIVRTINKSNTEKIANVHRS</sequence>
<dbReference type="AGR" id="FB:FBgn0053225"/>
<dbReference type="PRINTS" id="PR00722">
    <property type="entry name" value="CHYMOTRYPSIN"/>
</dbReference>
<keyword evidence="2" id="KW-0964">Secreted</keyword>
<dbReference type="InterPro" id="IPR051487">
    <property type="entry name" value="Ser/Thr_Proteases_Immune/Dev"/>
</dbReference>
<evidence type="ECO:0000313" key="14">
    <source>
        <dbReference type="Proteomes" id="UP000000803"/>
    </source>
</evidence>
<dbReference type="FunCoup" id="A0A0B4LG43">
    <property type="interactions" value="61"/>
</dbReference>
<reference evidence="12 14" key="3">
    <citation type="journal article" date="2002" name="Genome Biol.">
        <title>Annotation of the Drosophila melanogaster euchromatic genome: a systematic review.</title>
        <authorList>
            <person name="Misra S."/>
            <person name="Crosby M.A."/>
            <person name="Mungall C.J."/>
            <person name="Matthews B.B."/>
            <person name="Campbell K.S."/>
            <person name="Hradecky P."/>
            <person name="Huang Y."/>
            <person name="Kaminker J.S."/>
            <person name="Millburn G.H."/>
            <person name="Prochnik S.E."/>
            <person name="Smith C.D."/>
            <person name="Tupy J.L."/>
            <person name="Whitfied E.J."/>
            <person name="Bayraktaroglu L."/>
            <person name="Berman B.P."/>
            <person name="Bettencourt B.R."/>
            <person name="Celniker S.E."/>
            <person name="de Grey A.D."/>
            <person name="Drysdale R.A."/>
            <person name="Harris N.L."/>
            <person name="Richter J."/>
            <person name="Russo S."/>
            <person name="Schroeder A.J."/>
            <person name="Shu S.Q."/>
            <person name="Stapleton M."/>
            <person name="Yamada C."/>
            <person name="Ashburner M."/>
            <person name="Gelbart W.M."/>
            <person name="Rubin G.M."/>
            <person name="Lewis S.E."/>
        </authorList>
    </citation>
    <scope>GENOME REANNOTATION</scope>
    <source>
        <strain evidence="14">Berkeley</strain>
    </source>
</reference>
<dbReference type="GO" id="GO:0016787">
    <property type="term" value="F:hydrolase activity"/>
    <property type="evidence" value="ECO:0007669"/>
    <property type="project" value="UniProtKB-KW"/>
</dbReference>
<keyword evidence="5" id="KW-0378">Hydrolase</keyword>
<gene>
    <name evidence="12" type="primary">Dmel\CG33225</name>
    <name evidence="12" type="synonym">SPH236</name>
    <name evidence="12 13" type="ORF">CG33225</name>
    <name evidence="12" type="ORF">Dmel_CG33225</name>
</gene>
<dbReference type="VEuPathDB" id="VectorBase:FBgn0053225"/>
<dbReference type="InterPro" id="IPR043504">
    <property type="entry name" value="Peptidase_S1_PA_chymotrypsin"/>
</dbReference>
<evidence type="ECO:0000256" key="6">
    <source>
        <dbReference type="ARBA" id="ARBA00022825"/>
    </source>
</evidence>
<reference evidence="12 14" key="5">
    <citation type="journal article" date="2002" name="Genome Biol.">
        <title>Heterochromatic sequences in a Drosophila whole-genome shotgun assembly.</title>
        <authorList>
            <person name="Hoskins R.A."/>
            <person name="Smith C.D."/>
            <person name="Carlson J.W."/>
            <person name="Carvalho A.B."/>
            <person name="Halpern A."/>
            <person name="Kaminker J.S."/>
            <person name="Kennedy C."/>
            <person name="Mungall C.J."/>
            <person name="Sullivan B.A."/>
            <person name="Sutton G.G."/>
            <person name="Yasuhara J.C."/>
            <person name="Wakimoto B.T."/>
            <person name="Myers E.W."/>
            <person name="Celniker S.E."/>
            <person name="Rubin G.M."/>
            <person name="Karpen G.H."/>
        </authorList>
    </citation>
    <scope>NUCLEOTIDE SEQUENCE [LARGE SCALE GENOMIC DNA]</scope>
    <source>
        <strain evidence="14">Berkeley</strain>
    </source>
</reference>
<reference evidence="12 14" key="8">
    <citation type="journal article" date="2007" name="Science">
        <title>Sequence finishing and mapping of Drosophila melanogaster heterochromatin.</title>
        <authorList>
            <person name="Hoskins R.A."/>
            <person name="Carlson J.W."/>
            <person name="Kennedy C."/>
            <person name="Acevedo D."/>
            <person name="Evans-Holm M."/>
            <person name="Frise E."/>
            <person name="Wan K.H."/>
            <person name="Park S."/>
            <person name="Mendez-Lago M."/>
            <person name="Rossi F."/>
            <person name="Villasante A."/>
            <person name="Dimitri P."/>
            <person name="Karpen G.H."/>
            <person name="Celniker S.E."/>
        </authorList>
    </citation>
    <scope>NUCLEOTIDE SEQUENCE [LARGE SCALE GENOMIC DNA]</scope>
    <source>
        <strain evidence="14">Berkeley</strain>
    </source>
</reference>
<evidence type="ECO:0000256" key="2">
    <source>
        <dbReference type="ARBA" id="ARBA00022525"/>
    </source>
</evidence>
<dbReference type="OrthoDB" id="547031at2759"/>
<evidence type="ECO:0000256" key="8">
    <source>
        <dbReference type="ARBA" id="ARBA00023157"/>
    </source>
</evidence>
<dbReference type="ExpressionAtlas" id="A0A0B4LG43">
    <property type="expression patterns" value="baseline and differential"/>
</dbReference>
<dbReference type="InterPro" id="IPR009003">
    <property type="entry name" value="Peptidase_S1_PA"/>
</dbReference>
<keyword evidence="7" id="KW-0865">Zymogen</keyword>
<reference evidence="12 14" key="6">
    <citation type="journal article" date="2005" name="PLoS Comput. Biol.">
        <title>Combined evidence annotation of transposable elements in genome sequences.</title>
        <authorList>
            <person name="Quesneville H."/>
            <person name="Bergman C.M."/>
            <person name="Andrieu O."/>
            <person name="Autard D."/>
            <person name="Nouaud D."/>
            <person name="Ashburner M."/>
            <person name="Anxolabehere D."/>
        </authorList>
    </citation>
    <scope>NUCLEOTIDE SEQUENCE [LARGE SCALE GENOMIC DNA]</scope>
    <source>
        <strain evidence="14">Berkeley</strain>
    </source>
</reference>
<evidence type="ECO:0000313" key="13">
    <source>
        <dbReference type="FlyBase" id="FBgn0053225"/>
    </source>
</evidence>
<reference evidence="12 14" key="10">
    <citation type="journal article" date="2015" name="G3 (Bethesda)">
        <title>Gene Model Annotations for Drosophila melanogaster: The Rule-Benders.</title>
        <authorList>
            <consortium name="FlyBase Consortium"/>
            <person name="Crosby M.A."/>
            <person name="Gramates L.S."/>
            <person name="Dos Santos G."/>
            <person name="Matthews B.B."/>
            <person name="St Pierre S.E."/>
            <person name="Zhou P."/>
            <person name="Schroeder A.J."/>
            <person name="Falls K."/>
            <person name="Emmert D.B."/>
            <person name="Russo S.M."/>
            <person name="Gelbart W.M."/>
            <person name="null"/>
        </authorList>
    </citation>
    <scope>NUCLEOTIDE SEQUENCE [LARGE SCALE GENOMIC DNA]</scope>
    <source>
        <strain evidence="14">Berkeley</strain>
    </source>
</reference>
<dbReference type="Bgee" id="FBgn0053225">
    <property type="expression patterns" value="Expressed in early-mid elongation-stage spermatid (Drosophila) in testis and 19 other cell types or tissues"/>
</dbReference>
<protein>
    <submittedName>
        <fullName evidence="12">Uncharacterized protein, isoform C</fullName>
    </submittedName>
</protein>
<reference evidence="12 14" key="1">
    <citation type="journal article" date="2000" name="Science">
        <title>The genome sequence of Drosophila melanogaster.</title>
        <authorList>
            <person name="Adams M.D."/>
            <person name="Celniker S.E."/>
            <person name="Holt R.A."/>
            <person name="Evans C.A."/>
            <person name="Gocayne J.D."/>
            <person name="Amanatides P.G."/>
            <person name="Scherer S.E."/>
            <person name="Li P.W."/>
            <person name="Hoskins R.A."/>
            <person name="Galle R.F."/>
            <person name="George R.A."/>
            <person name="Lewis S.E."/>
            <person name="Richards S."/>
            <person name="Ashburner M."/>
            <person name="Henderson S.N."/>
            <person name="Sutton G.G."/>
            <person name="Wortman J.R."/>
            <person name="Yandell M.D."/>
            <person name="Zhang Q."/>
            <person name="Chen L.X."/>
            <person name="Brandon R.C."/>
            <person name="Rogers Y.H."/>
            <person name="Blazej R.G."/>
            <person name="Champe M."/>
            <person name="Pfeiffer B.D."/>
            <person name="Wan K.H."/>
            <person name="Doyle C."/>
            <person name="Baxter E.G."/>
            <person name="Helt G."/>
            <person name="Nelson C.R."/>
            <person name="Gabor G.L."/>
            <person name="Abril J.F."/>
            <person name="Agbayani A."/>
            <person name="An H.J."/>
            <person name="Andrews-Pfannkoch C."/>
            <person name="Baldwin D."/>
            <person name="Ballew R.M."/>
            <person name="Basu A."/>
            <person name="Baxendale J."/>
            <person name="Bayraktaroglu L."/>
            <person name="Beasley E.M."/>
            <person name="Beeson K.Y."/>
            <person name="Benos P.V."/>
            <person name="Berman B.P."/>
            <person name="Bhandari D."/>
            <person name="Bolshakov S."/>
            <person name="Borkova D."/>
            <person name="Botchan M.R."/>
            <person name="Bouck J."/>
            <person name="Brokstein P."/>
            <person name="Brottier P."/>
            <person name="Burtis K.C."/>
            <person name="Busam D.A."/>
            <person name="Butler H."/>
            <person name="Cadieu E."/>
            <person name="Center A."/>
            <person name="Chandra I."/>
            <person name="Cherry J.M."/>
            <person name="Cawley S."/>
            <person name="Dahlke C."/>
            <person name="Davenport L.B."/>
            <person name="Davies P."/>
            <person name="de Pablos B."/>
            <person name="Delcher A."/>
            <person name="Deng Z."/>
            <person name="Mays A.D."/>
            <person name="Dew I."/>
            <person name="Dietz S.M."/>
            <person name="Dodson K."/>
            <person name="Doup L.E."/>
            <person name="Downes M."/>
            <person name="Dugan-Rocha S."/>
            <person name="Dunkov B.C."/>
            <person name="Dunn P."/>
            <person name="Durbin K.J."/>
            <person name="Evangelista C.C."/>
            <person name="Ferraz C."/>
            <person name="Ferriera S."/>
            <person name="Fleischmann W."/>
            <person name="Fosler C."/>
            <person name="Gabrielian A.E."/>
            <person name="Garg N.S."/>
            <person name="Gelbart W.M."/>
            <person name="Glasser K."/>
            <person name="Glodek A."/>
            <person name="Gong F."/>
            <person name="Gorrell J.H."/>
            <person name="Gu Z."/>
            <person name="Guan P."/>
            <person name="Harris M."/>
            <person name="Harris N.L."/>
            <person name="Harvey D."/>
            <person name="Heiman T.J."/>
            <person name="Hernandez J.R."/>
            <person name="Houck J."/>
            <person name="Hostin D."/>
            <person name="Houston K.A."/>
            <person name="Howland T.J."/>
            <person name="Wei M.H."/>
            <person name="Ibegwam C."/>
            <person name="Jalali M."/>
            <person name="Kalush F."/>
            <person name="Karpen G.H."/>
            <person name="Ke Z."/>
            <person name="Kennison J.A."/>
            <person name="Ketchum K.A."/>
            <person name="Kimmel B.E."/>
            <person name="Kodira C.D."/>
            <person name="Kraft C."/>
            <person name="Kravitz S."/>
            <person name="Kulp D."/>
            <person name="Lai Z."/>
            <person name="Lasko P."/>
            <person name="Lei Y."/>
            <person name="Levitsky A.A."/>
            <person name="Li J."/>
            <person name="Li Z."/>
            <person name="Liang Y."/>
            <person name="Lin X."/>
            <person name="Liu X."/>
            <person name="Mattei B."/>
            <person name="McIntosh T.C."/>
            <person name="McLeod M.P."/>
            <person name="McPherson D."/>
            <person name="Merkulov G."/>
            <person name="Milshina N.V."/>
            <person name="Mobarry C."/>
            <person name="Morris J."/>
            <person name="Moshrefi A."/>
            <person name="Mount S.M."/>
            <person name="Moy M."/>
            <person name="Murphy B."/>
            <person name="Murphy L."/>
            <person name="Muzny D.M."/>
            <person name="Nelson D.L."/>
            <person name="Nelson D.R."/>
            <person name="Nelson K.A."/>
            <person name="Nixon K."/>
            <person name="Nusskern D.R."/>
            <person name="Pacleb J.M."/>
            <person name="Palazzolo M."/>
            <person name="Pittman G.S."/>
            <person name="Pan S."/>
            <person name="Pollard J."/>
            <person name="Puri V."/>
            <person name="Reese M.G."/>
            <person name="Reinert K."/>
            <person name="Remington K."/>
            <person name="Saunders R.D."/>
            <person name="Scheeler F."/>
            <person name="Shen H."/>
            <person name="Shue B.C."/>
            <person name="Siden-Kiamos I."/>
            <person name="Simpson M."/>
            <person name="Skupski M.P."/>
            <person name="Smith T."/>
            <person name="Spier E."/>
            <person name="Spradling A.C."/>
            <person name="Stapleton M."/>
            <person name="Strong R."/>
            <person name="Sun E."/>
            <person name="Svirskas R."/>
            <person name="Tector C."/>
            <person name="Turner R."/>
            <person name="Venter E."/>
            <person name="Wang A.H."/>
            <person name="Wang X."/>
            <person name="Wang Z.Y."/>
            <person name="Wassarman D.A."/>
            <person name="Weinstock G.M."/>
            <person name="Weissenbach J."/>
            <person name="Williams S.M."/>
            <person name="WoodageT"/>
            <person name="Worley K.C."/>
            <person name="Wu D."/>
            <person name="Yang S."/>
            <person name="Yao Q.A."/>
            <person name="Ye J."/>
            <person name="Yeh R.F."/>
            <person name="Zaveri J.S."/>
            <person name="Zhan M."/>
            <person name="Zhang G."/>
            <person name="Zhao Q."/>
            <person name="Zheng L."/>
            <person name="Zheng X.H."/>
            <person name="Zhong F.N."/>
            <person name="Zhong W."/>
            <person name="Zhou X."/>
            <person name="Zhu S."/>
            <person name="Zhu X."/>
            <person name="Smith H.O."/>
            <person name="Gibbs R.A."/>
            <person name="Myers E.W."/>
            <person name="Rubin G.M."/>
            <person name="Venter J.C."/>
        </authorList>
    </citation>
    <scope>NUCLEOTIDE SEQUENCE [LARGE SCALE GENOMIC DNA]</scope>
    <source>
        <strain evidence="14">Berkeley</strain>
    </source>
</reference>
<dbReference type="STRING" id="7227.FBpp0309700"/>
<dbReference type="Pfam" id="PF00089">
    <property type="entry name" value="Trypsin"/>
    <property type="match status" value="1"/>
</dbReference>
<dbReference type="SMART" id="SM00020">
    <property type="entry name" value="Tryp_SPc"/>
    <property type="match status" value="1"/>
</dbReference>
<keyword evidence="4" id="KW-0732">Signal</keyword>
<dbReference type="InParanoid" id="A0A0B4LG43"/>
<keyword evidence="10" id="KW-1133">Transmembrane helix</keyword>
<dbReference type="OMA" id="WIVNTIA"/>
<evidence type="ECO:0000256" key="7">
    <source>
        <dbReference type="ARBA" id="ARBA00023145"/>
    </source>
</evidence>
<dbReference type="BioGRID-ORCS" id="2768860">
    <property type="hits" value="0 hits in 1 CRISPR screen"/>
</dbReference>
<reference evidence="12 14" key="2">
    <citation type="journal article" date="2002" name="Genome Biol.">
        <title>Finishing a whole-genome shotgun: release 3 of the Drosophila melanogaster euchromatic genome sequence.</title>
        <authorList>
            <person name="Celniker S.E."/>
            <person name="Wheeler D.A."/>
            <person name="Kronmiller B."/>
            <person name="Carlson J.W."/>
            <person name="Halpern A."/>
            <person name="Patel S."/>
            <person name="Adams M."/>
            <person name="Champe M."/>
            <person name="Dugan S.P."/>
            <person name="Frise E."/>
            <person name="Hodgson A."/>
            <person name="George R.A."/>
            <person name="Hoskins R.A."/>
            <person name="Laverty T."/>
            <person name="Muzny D.M."/>
            <person name="Nelson C.R."/>
            <person name="Pacleb J.M."/>
            <person name="Park S."/>
            <person name="Pfeiffer B.D."/>
            <person name="Richards S."/>
            <person name="Sodergren E.J."/>
            <person name="Svirskas R."/>
            <person name="Tabor P.E."/>
            <person name="Wan K."/>
            <person name="Stapleton M."/>
            <person name="Sutton G.G."/>
            <person name="Venter C."/>
            <person name="Weinstock G."/>
            <person name="Scherer S.E."/>
            <person name="Myers E.W."/>
            <person name="Gibbs R.A."/>
            <person name="Rubin G.M."/>
        </authorList>
    </citation>
    <scope>NUCLEOTIDE SEQUENCE [LARGE SCALE GENOMIC DNA]</scope>
    <source>
        <strain evidence="14">Berkeley</strain>
    </source>
</reference>
<keyword evidence="10" id="KW-0812">Transmembrane</keyword>
<accession>A0A0B4LG43</accession>
<keyword evidence="6" id="KW-0720">Serine protease</keyword>
<dbReference type="CDD" id="cd00190">
    <property type="entry name" value="Tryp_SPc"/>
    <property type="match status" value="1"/>
</dbReference>
<reference evidence="12 14" key="7">
    <citation type="journal article" date="2007" name="Science">
        <title>The Release 5.1 annotation of Drosophila melanogaster heterochromatin.</title>
        <authorList>
            <person name="Smith C.D."/>
            <person name="Shu S."/>
            <person name="Mungall C.J."/>
            <person name="Karpen G.H."/>
        </authorList>
    </citation>
    <scope>NUCLEOTIDE SEQUENCE [LARGE SCALE GENOMIC DNA]</scope>
    <source>
        <strain evidence="14">Berkeley</strain>
    </source>
</reference>
<dbReference type="SMR" id="A0A0B4LG43"/>
<evidence type="ECO:0000256" key="4">
    <source>
        <dbReference type="ARBA" id="ARBA00022729"/>
    </source>
</evidence>
<organism evidence="12 14">
    <name type="scientific">Drosophila melanogaster</name>
    <name type="common">Fruit fly</name>
    <dbReference type="NCBI Taxonomy" id="7227"/>
    <lineage>
        <taxon>Eukaryota</taxon>
        <taxon>Metazoa</taxon>
        <taxon>Ecdysozoa</taxon>
        <taxon>Arthropoda</taxon>
        <taxon>Hexapoda</taxon>
        <taxon>Insecta</taxon>
        <taxon>Pterygota</taxon>
        <taxon>Neoptera</taxon>
        <taxon>Endopterygota</taxon>
        <taxon>Diptera</taxon>
        <taxon>Brachycera</taxon>
        <taxon>Muscomorpha</taxon>
        <taxon>Ephydroidea</taxon>
        <taxon>Drosophilidae</taxon>
        <taxon>Drosophila</taxon>
        <taxon>Sophophora</taxon>
    </lineage>
</organism>
<evidence type="ECO:0000256" key="5">
    <source>
        <dbReference type="ARBA" id="ARBA00022801"/>
    </source>
</evidence>
<name>A0A0B4LG43_DROME</name>
<dbReference type="EMBL" id="AE013599">
    <property type="protein sequence ID" value="AHN56477.1"/>
    <property type="molecule type" value="Genomic_DNA"/>
</dbReference>
<comment type="subcellular location">
    <subcellularLocation>
        <location evidence="1">Secreted</location>
    </subcellularLocation>
</comment>
<keyword evidence="8" id="KW-1015">Disulfide bond</keyword>
<dbReference type="GeneID" id="2768860"/>
<keyword evidence="14" id="KW-1185">Reference proteome</keyword>
<dbReference type="InterPro" id="IPR001254">
    <property type="entry name" value="Trypsin_dom"/>
</dbReference>
<reference evidence="12 14" key="9">
    <citation type="journal article" date="2015" name="G3 (Bethesda)">
        <title>Gene Model Annotations for Drosophila melanogaster: Impact of High-Throughput Data.</title>
        <authorList>
            <consortium name="FlyBase Consortium"/>
            <person name="Matthews B.B."/>
            <person name="Dos Santos G."/>
            <person name="Crosby M.A."/>
            <person name="Emmert D.B."/>
            <person name="St Pierre S.E."/>
            <person name="Gramates L.S."/>
            <person name="Zhou P."/>
            <person name="Schroeder A.J."/>
            <person name="Falls K."/>
            <person name="Strelets V."/>
            <person name="Russo S.M."/>
            <person name="Gelbart W.M."/>
            <person name="null"/>
        </authorList>
    </citation>
    <scope>NUCLEOTIDE SEQUENCE [LARGE SCALE GENOMIC DNA]</scope>
    <source>
        <strain evidence="14">Berkeley</strain>
    </source>
</reference>
<dbReference type="InterPro" id="IPR001314">
    <property type="entry name" value="Peptidase_S1A"/>
</dbReference>
<reference evidence="12 14" key="4">
    <citation type="journal article" date="2002" name="Genome Biol.">
        <title>The transposable elements of the Drosophila melanogaster euchromatin: a genomics perspective.</title>
        <authorList>
            <person name="Kaminker J.S."/>
            <person name="Bergman C.M."/>
            <person name="Kronmiller B."/>
            <person name="Carlson J."/>
            <person name="Svirskas R."/>
            <person name="Patel S."/>
            <person name="Frise E."/>
            <person name="Wheeler D.A."/>
            <person name="Lewis S.E."/>
            <person name="Rubin G.M."/>
            <person name="Ashburner M."/>
            <person name="Celniker S.E."/>
        </authorList>
    </citation>
    <scope>NUCLEOTIDE SEQUENCE [LARGE SCALE GENOMIC DNA]</scope>
    <source>
        <strain evidence="14">Berkeley</strain>
    </source>
</reference>
<dbReference type="Gene3D" id="2.40.10.10">
    <property type="entry name" value="Trypsin-like serine proteases"/>
    <property type="match status" value="2"/>
</dbReference>
<evidence type="ECO:0000256" key="10">
    <source>
        <dbReference type="SAM" id="Phobius"/>
    </source>
</evidence>